<evidence type="ECO:0000256" key="6">
    <source>
        <dbReference type="SAM" id="Phobius"/>
    </source>
</evidence>
<feature type="transmembrane region" description="Helical" evidence="6">
    <location>
        <begin position="41"/>
        <end position="62"/>
    </location>
</feature>
<dbReference type="GO" id="GO:0000271">
    <property type="term" value="P:polysaccharide biosynthetic process"/>
    <property type="evidence" value="ECO:0007669"/>
    <property type="project" value="InterPro"/>
</dbReference>
<dbReference type="InterPro" id="IPR007267">
    <property type="entry name" value="GtrA_DPMS_TM"/>
</dbReference>
<dbReference type="RefSeq" id="WP_083637825.1">
    <property type="nucleotide sequence ID" value="NZ_MSRG01000025.1"/>
</dbReference>
<feature type="transmembrane region" description="Helical" evidence="6">
    <location>
        <begin position="68"/>
        <end position="90"/>
    </location>
</feature>
<reference evidence="8 9" key="1">
    <citation type="submission" date="2017-03" db="EMBL/GenBank/DDBJ databases">
        <title>Genome analysis of strain PAMC 26577.</title>
        <authorList>
            <person name="Oh H.-M."/>
            <person name="Yang J.-A."/>
        </authorList>
    </citation>
    <scope>NUCLEOTIDE SEQUENCE [LARGE SCALE GENOMIC DNA]</scope>
    <source>
        <strain evidence="8 9">PAMC 26577</strain>
    </source>
</reference>
<evidence type="ECO:0000313" key="8">
    <source>
        <dbReference type="EMBL" id="OTP67747.1"/>
    </source>
</evidence>
<evidence type="ECO:0000313" key="9">
    <source>
        <dbReference type="Proteomes" id="UP000195221"/>
    </source>
</evidence>
<comment type="similarity">
    <text evidence="2">Belongs to the GtrA family.</text>
</comment>
<dbReference type="PANTHER" id="PTHR38459">
    <property type="entry name" value="PROPHAGE BACTOPRENOL-LINKED GLUCOSE TRANSLOCASE HOMOLOG"/>
    <property type="match status" value="1"/>
</dbReference>
<protein>
    <recommendedName>
        <fullName evidence="7">GtrA/DPMS transmembrane domain-containing protein</fullName>
    </recommendedName>
</protein>
<feature type="domain" description="GtrA/DPMS transmembrane" evidence="7">
    <location>
        <begin position="40"/>
        <end position="150"/>
    </location>
</feature>
<sequence>MPVPNSRTEEAVNGQPIADDPIALAAAPEPRVNTWHQLLRFLVVGGINTVFGYALFAIFTWFGMGYPLAIALATIGGVLFNFQSVGRLVFGGAPRSRFWRFVGVYCLIYLINLGGVKLLLSFGLNVYVANGIMLLPLAGLAFILNRRFVFNLP</sequence>
<name>A0A242M902_CABSO</name>
<organism evidence="8 9">
    <name type="scientific">Caballeronia sordidicola</name>
    <name type="common">Burkholderia sordidicola</name>
    <dbReference type="NCBI Taxonomy" id="196367"/>
    <lineage>
        <taxon>Bacteria</taxon>
        <taxon>Pseudomonadati</taxon>
        <taxon>Pseudomonadota</taxon>
        <taxon>Betaproteobacteria</taxon>
        <taxon>Burkholderiales</taxon>
        <taxon>Burkholderiaceae</taxon>
        <taxon>Caballeronia</taxon>
    </lineage>
</organism>
<dbReference type="GO" id="GO:0005886">
    <property type="term" value="C:plasma membrane"/>
    <property type="evidence" value="ECO:0007669"/>
    <property type="project" value="TreeGrafter"/>
</dbReference>
<comment type="caution">
    <text evidence="8">The sequence shown here is derived from an EMBL/GenBank/DDBJ whole genome shotgun (WGS) entry which is preliminary data.</text>
</comment>
<comment type="subcellular location">
    <subcellularLocation>
        <location evidence="1">Membrane</location>
        <topology evidence="1">Multi-pass membrane protein</topology>
    </subcellularLocation>
</comment>
<dbReference type="InterPro" id="IPR051401">
    <property type="entry name" value="GtrA_CellWall_Glycosyl"/>
</dbReference>
<proteinExistence type="inferred from homology"/>
<evidence type="ECO:0000256" key="2">
    <source>
        <dbReference type="ARBA" id="ARBA00009399"/>
    </source>
</evidence>
<keyword evidence="3 6" id="KW-0812">Transmembrane</keyword>
<accession>A0A242M902</accession>
<dbReference type="Proteomes" id="UP000195221">
    <property type="component" value="Unassembled WGS sequence"/>
</dbReference>
<feature type="transmembrane region" description="Helical" evidence="6">
    <location>
        <begin position="126"/>
        <end position="144"/>
    </location>
</feature>
<keyword evidence="5 6" id="KW-0472">Membrane</keyword>
<evidence type="ECO:0000256" key="5">
    <source>
        <dbReference type="ARBA" id="ARBA00023136"/>
    </source>
</evidence>
<dbReference type="PANTHER" id="PTHR38459:SF1">
    <property type="entry name" value="PROPHAGE BACTOPRENOL-LINKED GLUCOSE TRANSLOCASE HOMOLOG"/>
    <property type="match status" value="1"/>
</dbReference>
<keyword evidence="4 6" id="KW-1133">Transmembrane helix</keyword>
<dbReference type="Pfam" id="PF04138">
    <property type="entry name" value="GtrA_DPMS_TM"/>
    <property type="match status" value="1"/>
</dbReference>
<gene>
    <name evidence="8" type="ORF">PAMC26577_35785</name>
</gene>
<dbReference type="AlphaFoldDB" id="A0A242M902"/>
<feature type="transmembrane region" description="Helical" evidence="6">
    <location>
        <begin position="102"/>
        <end position="120"/>
    </location>
</feature>
<evidence type="ECO:0000256" key="4">
    <source>
        <dbReference type="ARBA" id="ARBA00022989"/>
    </source>
</evidence>
<evidence type="ECO:0000259" key="7">
    <source>
        <dbReference type="Pfam" id="PF04138"/>
    </source>
</evidence>
<evidence type="ECO:0000256" key="1">
    <source>
        <dbReference type="ARBA" id="ARBA00004141"/>
    </source>
</evidence>
<dbReference type="EMBL" id="NBTZ01000148">
    <property type="protein sequence ID" value="OTP67747.1"/>
    <property type="molecule type" value="Genomic_DNA"/>
</dbReference>
<evidence type="ECO:0000256" key="3">
    <source>
        <dbReference type="ARBA" id="ARBA00022692"/>
    </source>
</evidence>